<protein>
    <submittedName>
        <fullName evidence="3">Uncharacterized protein</fullName>
    </submittedName>
</protein>
<dbReference type="KEGG" id="dpx:DAPPUDRAFT_110025"/>
<feature type="compositionally biased region" description="Acidic residues" evidence="1">
    <location>
        <begin position="221"/>
        <end position="235"/>
    </location>
</feature>
<dbReference type="InParanoid" id="E9H4Z4"/>
<sequence>MDCFGISRIVIFSCLLFLMPSFDGITGNLPKRQPLRFLKPFLYGGNILNRKTNEDVQVTSVELLPQLASSIVPSGSLGGHSKNLPPNLLSALFSSDQPEISGCTCADPNPLLGTVGRGCITTCLTSETMCYGQTCTRTTTFSALYSLLSVDQFIGGQIFPISRVTSTQFLQFFDKECELLESQCILSSASTHAKVIGALGTGAAIALSVGIAVDKKTKSNEEEDEEEEEYDEYYQEQEYSGRKSKSYFENLKSSMVPIDERFDVMPRNWFGFSLRRIAQPAVGTCSCSVSIPILFQQECTTTCLSSKRLCSGHFCTLTSIFNAFLYPTGGNSELTTQTFLAVNNKDCEKLTADCIASSAIGAVAKIGAAAGLAAAALSSGMGAAAKLFITASNNKSNGTERLHSNYSRRTAKKLNYFDSLPKSNSLFDEIEPFLESSIVEEKNLKKIPQNNLFRRLSGRQEALLFWNGSDLKTVKSTRNAFTLNFRLLRQTNSLTNFKN</sequence>
<evidence type="ECO:0000313" key="4">
    <source>
        <dbReference type="Proteomes" id="UP000000305"/>
    </source>
</evidence>
<proteinExistence type="predicted"/>
<keyword evidence="2" id="KW-0732">Signal</keyword>
<evidence type="ECO:0000313" key="3">
    <source>
        <dbReference type="EMBL" id="EFX73271.1"/>
    </source>
</evidence>
<evidence type="ECO:0000256" key="2">
    <source>
        <dbReference type="SAM" id="SignalP"/>
    </source>
</evidence>
<organism evidence="3 4">
    <name type="scientific">Daphnia pulex</name>
    <name type="common">Water flea</name>
    <dbReference type="NCBI Taxonomy" id="6669"/>
    <lineage>
        <taxon>Eukaryota</taxon>
        <taxon>Metazoa</taxon>
        <taxon>Ecdysozoa</taxon>
        <taxon>Arthropoda</taxon>
        <taxon>Crustacea</taxon>
        <taxon>Branchiopoda</taxon>
        <taxon>Diplostraca</taxon>
        <taxon>Cladocera</taxon>
        <taxon>Anomopoda</taxon>
        <taxon>Daphniidae</taxon>
        <taxon>Daphnia</taxon>
    </lineage>
</organism>
<dbReference type="Proteomes" id="UP000000305">
    <property type="component" value="Unassembled WGS sequence"/>
</dbReference>
<feature type="region of interest" description="Disordered" evidence="1">
    <location>
        <begin position="216"/>
        <end position="235"/>
    </location>
</feature>
<gene>
    <name evidence="3" type="ORF">DAPPUDRAFT_110025</name>
</gene>
<evidence type="ECO:0000256" key="1">
    <source>
        <dbReference type="SAM" id="MobiDB-lite"/>
    </source>
</evidence>
<keyword evidence="4" id="KW-1185">Reference proteome</keyword>
<name>E9H4Z4_DAPPU</name>
<reference evidence="3 4" key="1">
    <citation type="journal article" date="2011" name="Science">
        <title>The ecoresponsive genome of Daphnia pulex.</title>
        <authorList>
            <person name="Colbourne J.K."/>
            <person name="Pfrender M.E."/>
            <person name="Gilbert D."/>
            <person name="Thomas W.K."/>
            <person name="Tucker A."/>
            <person name="Oakley T.H."/>
            <person name="Tokishita S."/>
            <person name="Aerts A."/>
            <person name="Arnold G.J."/>
            <person name="Basu M.K."/>
            <person name="Bauer D.J."/>
            <person name="Caceres C.E."/>
            <person name="Carmel L."/>
            <person name="Casola C."/>
            <person name="Choi J.H."/>
            <person name="Detter J.C."/>
            <person name="Dong Q."/>
            <person name="Dusheyko S."/>
            <person name="Eads B.D."/>
            <person name="Frohlich T."/>
            <person name="Geiler-Samerotte K.A."/>
            <person name="Gerlach D."/>
            <person name="Hatcher P."/>
            <person name="Jogdeo S."/>
            <person name="Krijgsveld J."/>
            <person name="Kriventseva E.V."/>
            <person name="Kultz D."/>
            <person name="Laforsch C."/>
            <person name="Lindquist E."/>
            <person name="Lopez J."/>
            <person name="Manak J.R."/>
            <person name="Muller J."/>
            <person name="Pangilinan J."/>
            <person name="Patwardhan R.P."/>
            <person name="Pitluck S."/>
            <person name="Pritham E.J."/>
            <person name="Rechtsteiner A."/>
            <person name="Rho M."/>
            <person name="Rogozin I.B."/>
            <person name="Sakarya O."/>
            <person name="Salamov A."/>
            <person name="Schaack S."/>
            <person name="Shapiro H."/>
            <person name="Shiga Y."/>
            <person name="Skalitzky C."/>
            <person name="Smith Z."/>
            <person name="Souvorov A."/>
            <person name="Sung W."/>
            <person name="Tang Z."/>
            <person name="Tsuchiya D."/>
            <person name="Tu H."/>
            <person name="Vos H."/>
            <person name="Wang M."/>
            <person name="Wolf Y.I."/>
            <person name="Yamagata H."/>
            <person name="Yamada T."/>
            <person name="Ye Y."/>
            <person name="Shaw J.R."/>
            <person name="Andrews J."/>
            <person name="Crease T.J."/>
            <person name="Tang H."/>
            <person name="Lucas S.M."/>
            <person name="Robertson H.M."/>
            <person name="Bork P."/>
            <person name="Koonin E.V."/>
            <person name="Zdobnov E.M."/>
            <person name="Grigoriev I.V."/>
            <person name="Lynch M."/>
            <person name="Boore J.L."/>
        </authorList>
    </citation>
    <scope>NUCLEOTIDE SEQUENCE [LARGE SCALE GENOMIC DNA]</scope>
</reference>
<feature type="signal peptide" evidence="2">
    <location>
        <begin position="1"/>
        <end position="24"/>
    </location>
</feature>
<dbReference type="AlphaFoldDB" id="E9H4Z4"/>
<feature type="chain" id="PRO_5003238028" evidence="2">
    <location>
        <begin position="25"/>
        <end position="499"/>
    </location>
</feature>
<dbReference type="EMBL" id="GL732592">
    <property type="protein sequence ID" value="EFX73271.1"/>
    <property type="molecule type" value="Genomic_DNA"/>
</dbReference>
<dbReference type="PhylomeDB" id="E9H4Z4"/>
<accession>E9H4Z4</accession>
<dbReference type="HOGENOM" id="CLU_546616_0_0_1"/>